<name>A0A8H2ZQK4_9HELO</name>
<evidence type="ECO:0000256" key="1">
    <source>
        <dbReference type="SAM" id="MobiDB-lite"/>
    </source>
</evidence>
<feature type="compositionally biased region" description="Acidic residues" evidence="1">
    <location>
        <begin position="129"/>
        <end position="138"/>
    </location>
</feature>
<dbReference type="AlphaFoldDB" id="A0A8H2ZQK4"/>
<keyword evidence="3" id="KW-1185">Reference proteome</keyword>
<accession>A0A8H2ZQK4</accession>
<proteinExistence type="predicted"/>
<evidence type="ECO:0000313" key="2">
    <source>
        <dbReference type="EMBL" id="CAD6447902.1"/>
    </source>
</evidence>
<evidence type="ECO:0000313" key="3">
    <source>
        <dbReference type="Proteomes" id="UP000624404"/>
    </source>
</evidence>
<organism evidence="2 3">
    <name type="scientific">Sclerotinia trifoliorum</name>
    <dbReference type="NCBI Taxonomy" id="28548"/>
    <lineage>
        <taxon>Eukaryota</taxon>
        <taxon>Fungi</taxon>
        <taxon>Dikarya</taxon>
        <taxon>Ascomycota</taxon>
        <taxon>Pezizomycotina</taxon>
        <taxon>Leotiomycetes</taxon>
        <taxon>Helotiales</taxon>
        <taxon>Sclerotiniaceae</taxon>
        <taxon>Sclerotinia</taxon>
    </lineage>
</organism>
<dbReference type="Proteomes" id="UP000624404">
    <property type="component" value="Unassembled WGS sequence"/>
</dbReference>
<protein>
    <submittedName>
        <fullName evidence="2">94d07a8f-0d83-4077-a9aa-b89883a0fc4a</fullName>
    </submittedName>
</protein>
<dbReference type="OrthoDB" id="3550838at2759"/>
<comment type="caution">
    <text evidence="2">The sequence shown here is derived from an EMBL/GenBank/DDBJ whole genome shotgun (WGS) entry which is preliminary data.</text>
</comment>
<feature type="region of interest" description="Disordered" evidence="1">
    <location>
        <begin position="125"/>
        <end position="167"/>
    </location>
</feature>
<dbReference type="EMBL" id="CAJHIA010000030">
    <property type="protein sequence ID" value="CAD6447902.1"/>
    <property type="molecule type" value="Genomic_DNA"/>
</dbReference>
<reference evidence="2" key="1">
    <citation type="submission" date="2020-10" db="EMBL/GenBank/DDBJ databases">
        <authorList>
            <person name="Kusch S."/>
        </authorList>
    </citation>
    <scope>NUCLEOTIDE SEQUENCE</scope>
    <source>
        <strain evidence="2">SwB9</strain>
    </source>
</reference>
<feature type="compositionally biased region" description="Acidic residues" evidence="1">
    <location>
        <begin position="145"/>
        <end position="167"/>
    </location>
</feature>
<sequence>MSAPVVDYDHWFKDQEYGPGCYPNLDALIFLRQADQLLYLQNERFQAETMRVHETVAPTTATAYDITILSRRVPGYWRMILSVAKADRAWNDWYGDINTPHSLLGRWSRSKRILKDLVIKNQRAADLAAAEEENQEENGDNHGGDDEDQSDDEGEENGDEDEEETND</sequence>
<gene>
    <name evidence="2" type="ORF">SCLTRI_LOCUS7694</name>
</gene>